<dbReference type="PANTHER" id="PTHR34075">
    <property type="entry name" value="BLR3430 PROTEIN"/>
    <property type="match status" value="1"/>
</dbReference>
<dbReference type="AlphaFoldDB" id="E0X6Q9"/>
<sequence length="169" mass="18147">MTPSPAAVQPQPNALPMPDAEFLDEPFFPQGMSQPDPSDPINAGFFEAAANGQLVVQTCADCGVKQYPPELNCHACYGFNMSWTETAGVGAIWSWVEVVHPAHPALREFGSYVVVLVELQDLPEVKVMGAVVNAPAGTDADPAVAIGDRVQVVFERSADDLVQPRWKLA</sequence>
<name>E0X6Q9_9ZZZZ</name>
<protein>
    <recommendedName>
        <fullName evidence="4">Protein containing DUF35</fullName>
    </recommendedName>
</protein>
<feature type="domain" description="ChsH2 C-terminal OB-fold" evidence="1">
    <location>
        <begin position="83"/>
        <end position="155"/>
    </location>
</feature>
<accession>E0X6Q9</accession>
<evidence type="ECO:0000259" key="2">
    <source>
        <dbReference type="Pfam" id="PF12172"/>
    </source>
</evidence>
<evidence type="ECO:0000259" key="1">
    <source>
        <dbReference type="Pfam" id="PF01796"/>
    </source>
</evidence>
<organism evidence="3">
    <name type="scientific">uncultured microorganism</name>
    <dbReference type="NCBI Taxonomy" id="358574"/>
    <lineage>
        <taxon>unclassified sequences</taxon>
        <taxon>environmental samples</taxon>
    </lineage>
</organism>
<dbReference type="EMBL" id="GQ844926">
    <property type="protein sequence ID" value="ACY25465.1"/>
    <property type="molecule type" value="Genomic_DNA"/>
</dbReference>
<dbReference type="Gene3D" id="6.10.30.10">
    <property type="match status" value="1"/>
</dbReference>
<dbReference type="InterPro" id="IPR002878">
    <property type="entry name" value="ChsH2_C"/>
</dbReference>
<dbReference type="Pfam" id="PF12172">
    <property type="entry name" value="zf-ChsH2"/>
    <property type="match status" value="1"/>
</dbReference>
<dbReference type="SUPFAM" id="SSF50249">
    <property type="entry name" value="Nucleic acid-binding proteins"/>
    <property type="match status" value="1"/>
</dbReference>
<evidence type="ECO:0000313" key="3">
    <source>
        <dbReference type="EMBL" id="ACY25465.1"/>
    </source>
</evidence>
<feature type="domain" description="ChsH2 rubredoxin-like zinc ribbon" evidence="2">
    <location>
        <begin position="46"/>
        <end position="81"/>
    </location>
</feature>
<dbReference type="Pfam" id="PF01796">
    <property type="entry name" value="OB_ChsH2_C"/>
    <property type="match status" value="1"/>
</dbReference>
<dbReference type="InterPro" id="IPR052513">
    <property type="entry name" value="Thioester_dehydratase-like"/>
</dbReference>
<proteinExistence type="predicted"/>
<evidence type="ECO:0008006" key="4">
    <source>
        <dbReference type="Google" id="ProtNLM"/>
    </source>
</evidence>
<dbReference type="InterPro" id="IPR012340">
    <property type="entry name" value="NA-bd_OB-fold"/>
</dbReference>
<dbReference type="PANTHER" id="PTHR34075:SF5">
    <property type="entry name" value="BLR3430 PROTEIN"/>
    <property type="match status" value="1"/>
</dbReference>
<dbReference type="InterPro" id="IPR022002">
    <property type="entry name" value="ChsH2_Znr"/>
</dbReference>
<reference evidence="3" key="1">
    <citation type="submission" date="2009-08" db="EMBL/GenBank/DDBJ databases">
        <title>Screening for novel FADH2-dependent halogenase genes in the metagenomes of marine sponge associated microbial consortia.</title>
        <authorList>
            <person name="Scheuermayer M."/>
            <person name="Fieseler L."/>
            <person name="Bayer K."/>
            <person name="Hentschel U."/>
        </authorList>
    </citation>
    <scope>NUCLEOTIDE SEQUENCE</scope>
</reference>